<evidence type="ECO:0000313" key="5">
    <source>
        <dbReference type="Proteomes" id="UP000625631"/>
    </source>
</evidence>
<dbReference type="Gene3D" id="3.50.50.60">
    <property type="entry name" value="FAD/NAD(P)-binding domain"/>
    <property type="match status" value="2"/>
</dbReference>
<dbReference type="PRINTS" id="PR00368">
    <property type="entry name" value="FADPNR"/>
</dbReference>
<evidence type="ECO:0000313" key="4">
    <source>
        <dbReference type="EMBL" id="MBH8557023.1"/>
    </source>
</evidence>
<keyword evidence="5" id="KW-1185">Reference proteome</keyword>
<feature type="domain" description="FAD/NAD(P)-binding" evidence="3">
    <location>
        <begin position="5"/>
        <end position="283"/>
    </location>
</feature>
<keyword evidence="2" id="KW-0560">Oxidoreductase</keyword>
<dbReference type="PANTHER" id="PTHR48105">
    <property type="entry name" value="THIOREDOXIN REDUCTASE 1-RELATED-RELATED"/>
    <property type="match status" value="1"/>
</dbReference>
<evidence type="ECO:0000259" key="3">
    <source>
        <dbReference type="Pfam" id="PF07992"/>
    </source>
</evidence>
<dbReference type="PRINTS" id="PR00469">
    <property type="entry name" value="PNDRDTASEII"/>
</dbReference>
<dbReference type="Proteomes" id="UP000625631">
    <property type="component" value="Unassembled WGS sequence"/>
</dbReference>
<sequence length="299" mass="31456">MPDFDAIIIGGSYAGLSAAMALGRSRRRVLLLDTGRPCNRQTPHSHNFLTQDGATPAALHAQAIKQVLNYPSIELRAEEATTATAVSGGFEIGTAAGNSFAAPKLLLATGVIDLLPALPGFAECWGISVLHCPYCHGYEVADQRLGVVGNGDVGFEFARLIHNWSPQLTLFTDGPSTLSPAQQHVLARHGITVEETPLAGIAHTQGQLQAVQLADGTAYPRDAVFARVPFEQAGTLPRQLGCAFTEMGHVQVDDFQRTNVPGLFAAGDATTPFRAVSAAVAAGGKAGALMNMELIAENF</sequence>
<dbReference type="InterPro" id="IPR023753">
    <property type="entry name" value="FAD/NAD-binding_dom"/>
</dbReference>
<accession>A0ABS0Q326</accession>
<dbReference type="RefSeq" id="WP_198074312.1">
    <property type="nucleotide sequence ID" value="NZ_JAEDAE010000001.1"/>
</dbReference>
<dbReference type="Pfam" id="PF07992">
    <property type="entry name" value="Pyr_redox_2"/>
    <property type="match status" value="1"/>
</dbReference>
<proteinExistence type="predicted"/>
<evidence type="ECO:0000256" key="2">
    <source>
        <dbReference type="ARBA" id="ARBA00023002"/>
    </source>
</evidence>
<comment type="caution">
    <text evidence="4">The sequence shown here is derived from an EMBL/GenBank/DDBJ whole genome shotgun (WGS) entry which is preliminary data.</text>
</comment>
<name>A0ABS0Q326_9BACT</name>
<dbReference type="EMBL" id="JAEDAE010000001">
    <property type="protein sequence ID" value="MBH8557023.1"/>
    <property type="molecule type" value="Genomic_DNA"/>
</dbReference>
<dbReference type="SUPFAM" id="SSF51905">
    <property type="entry name" value="FAD/NAD(P)-binding domain"/>
    <property type="match status" value="1"/>
</dbReference>
<protein>
    <submittedName>
        <fullName evidence="4">NAD(P)/FAD-dependent oxidoreductase</fullName>
    </submittedName>
</protein>
<organism evidence="4 5">
    <name type="scientific">Hymenobacter negativus</name>
    <dbReference type="NCBI Taxonomy" id="2795026"/>
    <lineage>
        <taxon>Bacteria</taxon>
        <taxon>Pseudomonadati</taxon>
        <taxon>Bacteroidota</taxon>
        <taxon>Cytophagia</taxon>
        <taxon>Cytophagales</taxon>
        <taxon>Hymenobacteraceae</taxon>
        <taxon>Hymenobacter</taxon>
    </lineage>
</organism>
<keyword evidence="1" id="KW-0285">Flavoprotein</keyword>
<gene>
    <name evidence="4" type="ORF">I7X13_03120</name>
</gene>
<evidence type="ECO:0000256" key="1">
    <source>
        <dbReference type="ARBA" id="ARBA00022630"/>
    </source>
</evidence>
<dbReference type="InterPro" id="IPR050097">
    <property type="entry name" value="Ferredoxin-NADP_redctase_2"/>
</dbReference>
<dbReference type="InterPro" id="IPR036188">
    <property type="entry name" value="FAD/NAD-bd_sf"/>
</dbReference>
<reference evidence="4 5" key="1">
    <citation type="submission" date="2020-12" db="EMBL/GenBank/DDBJ databases">
        <title>Hymenobacter sp.</title>
        <authorList>
            <person name="Kim M.K."/>
        </authorList>
    </citation>
    <scope>NUCLEOTIDE SEQUENCE [LARGE SCALE GENOMIC DNA]</scope>
    <source>
        <strain evidence="4 5">BT442</strain>
    </source>
</reference>